<name>A0ABS8WF88_9GAMM</name>
<keyword evidence="1" id="KW-0812">Transmembrane</keyword>
<evidence type="ECO:0000256" key="1">
    <source>
        <dbReference type="SAM" id="Phobius"/>
    </source>
</evidence>
<evidence type="ECO:0000259" key="2">
    <source>
        <dbReference type="Pfam" id="PF01882"/>
    </source>
</evidence>
<sequence length="436" mass="48824">MEQTKSLQLLFVIFFVMGLITTNVTLVAMSLFPLAYLLAAAATQRPAKLNVRRDIATSDSHFTLSYQIENLASGLQHIYLKEVIPQALALSQQVQNEQALNQPNWASVTMTATLKQKGVFNHQHELAAKRGHFEFSDIEISVADYIGQVYHRENVQDAQTASKAPVAQYMGNIPLKSNKTFGFNGVVAAGKAGTGEAFFGLTQYQDHMPSRAINWRASAKHEELLLANEYEQDSNMNVGLIVDARQHGHLHGSSELANALATSLDLTLTLGLTMAKSLLNSGHRLGLLTLGQQMDYVYPNFGRRQLRKIEQTLTKVEPSTGSKINLWALEHKPAMYFPNKANIVFISQLQASDLPLLKGLKRAGYCLTVIVPDPSGLVSGEHHEHIKALYHLERQSVLDPFRQQGFYLINWQMEQSFNAFYHQELLPALRLQRKMK</sequence>
<comment type="caution">
    <text evidence="3">The sequence shown here is derived from an EMBL/GenBank/DDBJ whole genome shotgun (WGS) entry which is preliminary data.</text>
</comment>
<keyword evidence="4" id="KW-1185">Reference proteome</keyword>
<dbReference type="InterPro" id="IPR002881">
    <property type="entry name" value="DUF58"/>
</dbReference>
<accession>A0ABS8WF88</accession>
<reference evidence="3 4" key="1">
    <citation type="journal article" date="2022" name="Environ. Microbiol. Rep.">
        <title>Eco-phylogenetic analyses reveal divergent evolution of vitamin B12 metabolism in the marine bacterial family 'Psychromonadaceae'.</title>
        <authorList>
            <person name="Jin X."/>
            <person name="Yang Y."/>
            <person name="Cao H."/>
            <person name="Gao B."/>
            <person name="Zhao Z."/>
        </authorList>
    </citation>
    <scope>NUCLEOTIDE SEQUENCE [LARGE SCALE GENOMIC DNA]</scope>
    <source>
        <strain evidence="3 4">MKS20</strain>
    </source>
</reference>
<dbReference type="Proteomes" id="UP001201273">
    <property type="component" value="Unassembled WGS sequence"/>
</dbReference>
<gene>
    <name evidence="3" type="ORF">K6Y31_16285</name>
</gene>
<dbReference type="RefSeq" id="WP_233054002.1">
    <property type="nucleotide sequence ID" value="NZ_JAIMJA010000018.1"/>
</dbReference>
<dbReference type="Pfam" id="PF01882">
    <property type="entry name" value="DUF58"/>
    <property type="match status" value="1"/>
</dbReference>
<organism evidence="3 4">
    <name type="scientific">Motilimonas cestriensis</name>
    <dbReference type="NCBI Taxonomy" id="2742685"/>
    <lineage>
        <taxon>Bacteria</taxon>
        <taxon>Pseudomonadati</taxon>
        <taxon>Pseudomonadota</taxon>
        <taxon>Gammaproteobacteria</taxon>
        <taxon>Alteromonadales</taxon>
        <taxon>Alteromonadales genera incertae sedis</taxon>
        <taxon>Motilimonas</taxon>
    </lineage>
</organism>
<dbReference type="PANTHER" id="PTHR33608:SF6">
    <property type="entry name" value="BLL2464 PROTEIN"/>
    <property type="match status" value="1"/>
</dbReference>
<proteinExistence type="predicted"/>
<keyword evidence="1" id="KW-0472">Membrane</keyword>
<dbReference type="EMBL" id="JAIMJA010000018">
    <property type="protein sequence ID" value="MCE2596358.1"/>
    <property type="molecule type" value="Genomic_DNA"/>
</dbReference>
<evidence type="ECO:0000313" key="4">
    <source>
        <dbReference type="Proteomes" id="UP001201273"/>
    </source>
</evidence>
<feature type="domain" description="DUF58" evidence="2">
    <location>
        <begin position="209"/>
        <end position="349"/>
    </location>
</feature>
<dbReference type="PANTHER" id="PTHR33608">
    <property type="entry name" value="BLL2464 PROTEIN"/>
    <property type="match status" value="1"/>
</dbReference>
<feature type="transmembrane region" description="Helical" evidence="1">
    <location>
        <begin position="9"/>
        <end position="39"/>
    </location>
</feature>
<keyword evidence="1" id="KW-1133">Transmembrane helix</keyword>
<evidence type="ECO:0000313" key="3">
    <source>
        <dbReference type="EMBL" id="MCE2596358.1"/>
    </source>
</evidence>
<protein>
    <submittedName>
        <fullName evidence="3">DUF58 domain-containing protein</fullName>
    </submittedName>
</protein>